<dbReference type="Proteomes" id="UP001152747">
    <property type="component" value="Unassembled WGS sequence"/>
</dbReference>
<dbReference type="OrthoDB" id="5790322at2759"/>
<reference evidence="1" key="1">
    <citation type="submission" date="2022-11" db="EMBL/GenBank/DDBJ databases">
        <authorList>
            <person name="Kikuchi T."/>
        </authorList>
    </citation>
    <scope>NUCLEOTIDE SEQUENCE</scope>
    <source>
        <strain evidence="1">PS1010</strain>
    </source>
</reference>
<sequence length="134" mass="15370">MKVTKDTSKRARKVSETRLSPKDELFRETIRVEIDTRPFYSWSNSQLTQEATEIGKALSKNVAQVKKALLNRKNFVERKIMDSLINLEITDPNSPKIKAVSEELNISHPNVFYVASQKMSIITKKIFEKNTAKA</sequence>
<accession>A0A9P1MVG1</accession>
<evidence type="ECO:0000313" key="1">
    <source>
        <dbReference type="EMBL" id="CAI5437453.1"/>
    </source>
</evidence>
<protein>
    <submittedName>
        <fullName evidence="1">Uncharacterized protein</fullName>
    </submittedName>
</protein>
<comment type="caution">
    <text evidence="1">The sequence shown here is derived from an EMBL/GenBank/DDBJ whole genome shotgun (WGS) entry which is preliminary data.</text>
</comment>
<name>A0A9P1MVG1_9PELO</name>
<organism evidence="1 2">
    <name type="scientific">Caenorhabditis angaria</name>
    <dbReference type="NCBI Taxonomy" id="860376"/>
    <lineage>
        <taxon>Eukaryota</taxon>
        <taxon>Metazoa</taxon>
        <taxon>Ecdysozoa</taxon>
        <taxon>Nematoda</taxon>
        <taxon>Chromadorea</taxon>
        <taxon>Rhabditida</taxon>
        <taxon>Rhabditina</taxon>
        <taxon>Rhabditomorpha</taxon>
        <taxon>Rhabditoidea</taxon>
        <taxon>Rhabditidae</taxon>
        <taxon>Peloderinae</taxon>
        <taxon>Caenorhabditis</taxon>
    </lineage>
</organism>
<proteinExistence type="predicted"/>
<dbReference type="AlphaFoldDB" id="A0A9P1MVG1"/>
<keyword evidence="2" id="KW-1185">Reference proteome</keyword>
<evidence type="ECO:0000313" key="2">
    <source>
        <dbReference type="Proteomes" id="UP001152747"/>
    </source>
</evidence>
<gene>
    <name evidence="1" type="ORF">CAMP_LOCUS90</name>
</gene>
<dbReference type="EMBL" id="CANHGI010000001">
    <property type="protein sequence ID" value="CAI5437453.1"/>
    <property type="molecule type" value="Genomic_DNA"/>
</dbReference>